<proteinExistence type="predicted"/>
<dbReference type="RefSeq" id="WP_182416766.1">
    <property type="nucleotide sequence ID" value="NZ_QSGN01000102.1"/>
</dbReference>
<sequence>TFQKNGLWDKKMVPVWMNAKCLLMTVSQECVVNFLVSTRHTYVAQNTLAVVQVMYGVDDTYISVRYHHLIPKSHQLILLKLKYKKTEDNRLNIYIESNDPVISILSTSDFSRLEFKNEVIKEFPQDAIDAVEV</sequence>
<protein>
    <submittedName>
        <fullName evidence="1">Uncharacterized protein</fullName>
    </submittedName>
</protein>
<name>A0A413USV1_BACSE</name>
<feature type="non-terminal residue" evidence="1">
    <location>
        <position position="1"/>
    </location>
</feature>
<accession>A0A413USV1</accession>
<comment type="caution">
    <text evidence="1">The sequence shown here is derived from an EMBL/GenBank/DDBJ whole genome shotgun (WGS) entry which is preliminary data.</text>
</comment>
<evidence type="ECO:0000313" key="1">
    <source>
        <dbReference type="EMBL" id="RHB21582.1"/>
    </source>
</evidence>
<reference evidence="1 2" key="1">
    <citation type="submission" date="2018-08" db="EMBL/GenBank/DDBJ databases">
        <title>A genome reference for cultivated species of the human gut microbiota.</title>
        <authorList>
            <person name="Zou Y."/>
            <person name="Xue W."/>
            <person name="Luo G."/>
        </authorList>
    </citation>
    <scope>NUCLEOTIDE SEQUENCE [LARGE SCALE GENOMIC DNA]</scope>
    <source>
        <strain evidence="1 2">AM40-34</strain>
    </source>
</reference>
<organism evidence="1 2">
    <name type="scientific">Bacteroides stercoris</name>
    <dbReference type="NCBI Taxonomy" id="46506"/>
    <lineage>
        <taxon>Bacteria</taxon>
        <taxon>Pseudomonadati</taxon>
        <taxon>Bacteroidota</taxon>
        <taxon>Bacteroidia</taxon>
        <taxon>Bacteroidales</taxon>
        <taxon>Bacteroidaceae</taxon>
        <taxon>Bacteroides</taxon>
    </lineage>
</organism>
<evidence type="ECO:0000313" key="2">
    <source>
        <dbReference type="Proteomes" id="UP000283482"/>
    </source>
</evidence>
<dbReference type="AlphaFoldDB" id="A0A413USV1"/>
<dbReference type="Proteomes" id="UP000283482">
    <property type="component" value="Unassembled WGS sequence"/>
</dbReference>
<gene>
    <name evidence="1" type="ORF">DW889_17480</name>
</gene>
<dbReference type="EMBL" id="QSGN01000102">
    <property type="protein sequence ID" value="RHB21582.1"/>
    <property type="molecule type" value="Genomic_DNA"/>
</dbReference>